<reference evidence="4" key="2">
    <citation type="journal article" date="2017" name="Nat. Microbiol.">
        <title>Global analysis of biosynthetic gene clusters reveals vast potential of secondary metabolite production in Penicillium species.</title>
        <authorList>
            <person name="Nielsen J.C."/>
            <person name="Grijseels S."/>
            <person name="Prigent S."/>
            <person name="Ji B."/>
            <person name="Dainat J."/>
            <person name="Nielsen K.F."/>
            <person name="Frisvad J.C."/>
            <person name="Workman M."/>
            <person name="Nielsen J."/>
        </authorList>
    </citation>
    <scope>NUCLEOTIDE SEQUENCE [LARGE SCALE GENOMIC DNA]</scope>
    <source>
        <strain evidence="4">IBT 13039</strain>
    </source>
</reference>
<evidence type="ECO:0000313" key="3">
    <source>
        <dbReference type="EMBL" id="OQE68653.1"/>
    </source>
</evidence>
<evidence type="ECO:0000313" key="4">
    <source>
        <dbReference type="Proteomes" id="UP000191691"/>
    </source>
</evidence>
<feature type="non-terminal residue" evidence="2">
    <location>
        <position position="35"/>
    </location>
</feature>
<protein>
    <submittedName>
        <fullName evidence="2">Uncharacterized protein</fullName>
    </submittedName>
</protein>
<dbReference type="Proteomes" id="UP000191691">
    <property type="component" value="Unassembled WGS sequence"/>
</dbReference>
<dbReference type="EMBL" id="MOOB01000487">
    <property type="protein sequence ID" value="OQE52626.1"/>
    <property type="molecule type" value="Genomic_DNA"/>
</dbReference>
<feature type="compositionally biased region" description="Basic residues" evidence="1">
    <location>
        <begin position="24"/>
        <end position="35"/>
    </location>
</feature>
<accession>A0A1V6VPL9</accession>
<reference evidence="2" key="1">
    <citation type="submission" date="2016-10" db="EMBL/GenBank/DDBJ databases">
        <title>Uncovering the secondary metabolism of Penicillium species provides insights into the evolution of 6-MSA pathways.</title>
        <authorList>
            <person name="Nielsen J.C."/>
            <person name="Nielsen J."/>
        </authorList>
    </citation>
    <scope>NUCLEOTIDE SEQUENCE [LARGE SCALE GENOMIC DNA]</scope>
    <source>
        <strain evidence="2">IBT 13039</strain>
    </source>
</reference>
<organism evidence="2 4">
    <name type="scientific">Penicillium nalgiovense</name>
    <dbReference type="NCBI Taxonomy" id="60175"/>
    <lineage>
        <taxon>Eukaryota</taxon>
        <taxon>Fungi</taxon>
        <taxon>Dikarya</taxon>
        <taxon>Ascomycota</taxon>
        <taxon>Pezizomycotina</taxon>
        <taxon>Eurotiomycetes</taxon>
        <taxon>Eurotiomycetidae</taxon>
        <taxon>Eurotiales</taxon>
        <taxon>Aspergillaceae</taxon>
        <taxon>Penicillium</taxon>
    </lineage>
</organism>
<gene>
    <name evidence="3" type="ORF">PENNAL_c0150G07370</name>
    <name evidence="2" type="ORF">PENNAL_c0487G11101</name>
</gene>
<sequence length="35" mass="4107">MPLISRQPKHRAGDELDTMPLLVRRPKTRPSRKPK</sequence>
<dbReference type="AlphaFoldDB" id="A0A1V6VPL9"/>
<dbReference type="EMBL" id="MOOB01000150">
    <property type="protein sequence ID" value="OQE68653.1"/>
    <property type="molecule type" value="Genomic_DNA"/>
</dbReference>
<name>A0A1V6VPL9_PENNA</name>
<comment type="caution">
    <text evidence="2">The sequence shown here is derived from an EMBL/GenBank/DDBJ whole genome shotgun (WGS) entry which is preliminary data.</text>
</comment>
<keyword evidence="4" id="KW-1185">Reference proteome</keyword>
<proteinExistence type="predicted"/>
<evidence type="ECO:0000313" key="2">
    <source>
        <dbReference type="EMBL" id="OQE52626.1"/>
    </source>
</evidence>
<dbReference type="OMA" id="HMLEHEK"/>
<evidence type="ECO:0000256" key="1">
    <source>
        <dbReference type="SAM" id="MobiDB-lite"/>
    </source>
</evidence>
<feature type="region of interest" description="Disordered" evidence="1">
    <location>
        <begin position="1"/>
        <end position="35"/>
    </location>
</feature>